<keyword evidence="8" id="KW-0812">Transmembrane</keyword>
<evidence type="ECO:0000256" key="8">
    <source>
        <dbReference type="SAM" id="Phobius"/>
    </source>
</evidence>
<dbReference type="Pfam" id="PF00672">
    <property type="entry name" value="HAMP"/>
    <property type="match status" value="1"/>
</dbReference>
<evidence type="ECO:0000259" key="9">
    <source>
        <dbReference type="PROSITE" id="PS50109"/>
    </source>
</evidence>
<feature type="transmembrane region" description="Helical" evidence="8">
    <location>
        <begin position="178"/>
        <end position="199"/>
    </location>
</feature>
<sequence length="510" mass="56713">MAIGSFPNFGSIRRKIFAIAAFTALLTALITLLFFLSTDYHHQKLKLLEQSRVLSKMLASNVSATIVYRDPNTAEEILAALKEKADVLDAYIFTEEQQLFAAYHSKSATDNGKPWPDAKLQDGFRRLFGGYLQQGNDHVFSTDALDLAVPIQVGQRRIGFVALHLSLAELKQSFRYTVLEALGAMLLAISIAVLQARWLGAKISRPLLQLTANIEQISRDNNFDVRLQVDSQDETGVLINTFNSMLDKLEQHEHNKNALIVNLSHAKWEAERASRAKTEFLSRMSHEFRTPLNAVIGFSQLLAADSEHPLNAEQQESTRHILDAGLHLLDLISELLDLSAVESGKLTLNIASVDCRPVISESLELIRRQAEQRGIRISGDVPQCEVWVEADRMRLKQCLLNLLSNAVKYNRPHGDIALGVEVKDQSVRIWVEDSGAGIAPEQFELLFQPFSRFHHDQDLIEGTGIGLLLTKHMAESMGGALDVESELGLGSKFTLVLNRAIKPAAAEPKP</sequence>
<keyword evidence="7" id="KW-0902">Two-component regulatory system</keyword>
<comment type="subcellular location">
    <subcellularLocation>
        <location evidence="2">Membrane</location>
    </subcellularLocation>
</comment>
<dbReference type="FunFam" id="3.30.565.10:FF:000006">
    <property type="entry name" value="Sensor histidine kinase WalK"/>
    <property type="match status" value="1"/>
</dbReference>
<dbReference type="AlphaFoldDB" id="A0A177N9S6"/>
<dbReference type="Pfam" id="PF02518">
    <property type="entry name" value="HATPase_c"/>
    <property type="match status" value="1"/>
</dbReference>
<dbReference type="Gene3D" id="1.10.287.130">
    <property type="match status" value="1"/>
</dbReference>
<dbReference type="InterPro" id="IPR004358">
    <property type="entry name" value="Sig_transdc_His_kin-like_C"/>
</dbReference>
<dbReference type="InterPro" id="IPR005467">
    <property type="entry name" value="His_kinase_dom"/>
</dbReference>
<feature type="domain" description="HAMP" evidence="10">
    <location>
        <begin position="201"/>
        <end position="254"/>
    </location>
</feature>
<dbReference type="SUPFAM" id="SSF158472">
    <property type="entry name" value="HAMP domain-like"/>
    <property type="match status" value="1"/>
</dbReference>
<feature type="transmembrane region" description="Helical" evidence="8">
    <location>
        <begin position="16"/>
        <end position="36"/>
    </location>
</feature>
<protein>
    <recommendedName>
        <fullName evidence="3">histidine kinase</fullName>
        <ecNumber evidence="3">2.7.13.3</ecNumber>
    </recommendedName>
</protein>
<dbReference type="GO" id="GO:0005886">
    <property type="term" value="C:plasma membrane"/>
    <property type="evidence" value="ECO:0007669"/>
    <property type="project" value="UniProtKB-ARBA"/>
</dbReference>
<dbReference type="InterPro" id="IPR036097">
    <property type="entry name" value="HisK_dim/P_sf"/>
</dbReference>
<dbReference type="SUPFAM" id="SSF47384">
    <property type="entry name" value="Homodimeric domain of signal transducing histidine kinase"/>
    <property type="match status" value="1"/>
</dbReference>
<dbReference type="Gene3D" id="3.30.565.10">
    <property type="entry name" value="Histidine kinase-like ATPase, C-terminal domain"/>
    <property type="match status" value="1"/>
</dbReference>
<dbReference type="Pfam" id="PF17152">
    <property type="entry name" value="CHASE8"/>
    <property type="match status" value="1"/>
</dbReference>
<dbReference type="Gene3D" id="6.10.340.10">
    <property type="match status" value="1"/>
</dbReference>
<dbReference type="PANTHER" id="PTHR43711:SF1">
    <property type="entry name" value="HISTIDINE KINASE 1"/>
    <property type="match status" value="1"/>
</dbReference>
<comment type="caution">
    <text evidence="11">The sequence shown here is derived from an EMBL/GenBank/DDBJ whole genome shotgun (WGS) entry which is preliminary data.</text>
</comment>
<dbReference type="EMBL" id="LUUJ01000087">
    <property type="protein sequence ID" value="OAI14621.1"/>
    <property type="molecule type" value="Genomic_DNA"/>
</dbReference>
<evidence type="ECO:0000256" key="6">
    <source>
        <dbReference type="ARBA" id="ARBA00022777"/>
    </source>
</evidence>
<dbReference type="InterPro" id="IPR003660">
    <property type="entry name" value="HAMP_dom"/>
</dbReference>
<dbReference type="SUPFAM" id="SSF55874">
    <property type="entry name" value="ATPase domain of HSP90 chaperone/DNA topoisomerase II/histidine kinase"/>
    <property type="match status" value="1"/>
</dbReference>
<dbReference type="Pfam" id="PF00512">
    <property type="entry name" value="HisKA"/>
    <property type="match status" value="1"/>
</dbReference>
<keyword evidence="8" id="KW-0472">Membrane</keyword>
<feature type="domain" description="Histidine kinase" evidence="9">
    <location>
        <begin position="283"/>
        <end position="501"/>
    </location>
</feature>
<organism evidence="11 12">
    <name type="scientific">Methylomonas koyamae</name>
    <dbReference type="NCBI Taxonomy" id="702114"/>
    <lineage>
        <taxon>Bacteria</taxon>
        <taxon>Pseudomonadati</taxon>
        <taxon>Pseudomonadota</taxon>
        <taxon>Gammaproteobacteria</taxon>
        <taxon>Methylococcales</taxon>
        <taxon>Methylococcaceae</taxon>
        <taxon>Methylomonas</taxon>
    </lineage>
</organism>
<dbReference type="OrthoDB" id="9810730at2"/>
<dbReference type="SMART" id="SM00388">
    <property type="entry name" value="HisKA"/>
    <property type="match status" value="1"/>
</dbReference>
<evidence type="ECO:0000256" key="5">
    <source>
        <dbReference type="ARBA" id="ARBA00022679"/>
    </source>
</evidence>
<comment type="catalytic activity">
    <reaction evidence="1">
        <text>ATP + protein L-histidine = ADP + protein N-phospho-L-histidine.</text>
        <dbReference type="EC" id="2.7.13.3"/>
    </reaction>
</comment>
<dbReference type="InterPro" id="IPR003661">
    <property type="entry name" value="HisK_dim/P_dom"/>
</dbReference>
<keyword evidence="5" id="KW-0808">Transferase</keyword>
<dbReference type="PANTHER" id="PTHR43711">
    <property type="entry name" value="TWO-COMPONENT HISTIDINE KINASE"/>
    <property type="match status" value="1"/>
</dbReference>
<evidence type="ECO:0000256" key="7">
    <source>
        <dbReference type="ARBA" id="ARBA00023012"/>
    </source>
</evidence>
<dbReference type="CDD" id="cd06225">
    <property type="entry name" value="HAMP"/>
    <property type="match status" value="1"/>
</dbReference>
<dbReference type="SMART" id="SM00304">
    <property type="entry name" value="HAMP"/>
    <property type="match status" value="1"/>
</dbReference>
<dbReference type="GO" id="GO:0000155">
    <property type="term" value="F:phosphorelay sensor kinase activity"/>
    <property type="evidence" value="ECO:0007669"/>
    <property type="project" value="InterPro"/>
</dbReference>
<dbReference type="EC" id="2.7.13.3" evidence="3"/>
<accession>A0A177N9S6</accession>
<name>A0A177N9S6_9GAMM</name>
<evidence type="ECO:0000256" key="1">
    <source>
        <dbReference type="ARBA" id="ARBA00000085"/>
    </source>
</evidence>
<reference evidence="11 12" key="1">
    <citation type="submission" date="2016-03" db="EMBL/GenBank/DDBJ databases">
        <authorList>
            <person name="Ploux O."/>
        </authorList>
    </citation>
    <scope>NUCLEOTIDE SEQUENCE [LARGE SCALE GENOMIC DNA]</scope>
    <source>
        <strain evidence="11 12">R-45378</strain>
    </source>
</reference>
<evidence type="ECO:0000256" key="2">
    <source>
        <dbReference type="ARBA" id="ARBA00004370"/>
    </source>
</evidence>
<evidence type="ECO:0000313" key="11">
    <source>
        <dbReference type="EMBL" id="OAI14621.1"/>
    </source>
</evidence>
<dbReference type="SMART" id="SM00387">
    <property type="entry name" value="HATPase_c"/>
    <property type="match status" value="1"/>
</dbReference>
<keyword evidence="4" id="KW-0597">Phosphoprotein</keyword>
<dbReference type="PROSITE" id="PS50885">
    <property type="entry name" value="HAMP"/>
    <property type="match status" value="1"/>
</dbReference>
<dbReference type="RefSeq" id="WP_064041085.1">
    <property type="nucleotide sequence ID" value="NZ_LUUJ01000087.1"/>
</dbReference>
<dbReference type="InterPro" id="IPR033417">
    <property type="entry name" value="CHASE8"/>
</dbReference>
<evidence type="ECO:0000256" key="4">
    <source>
        <dbReference type="ARBA" id="ARBA00022553"/>
    </source>
</evidence>
<keyword evidence="6" id="KW-0418">Kinase</keyword>
<dbReference type="PRINTS" id="PR00344">
    <property type="entry name" value="BCTRLSENSOR"/>
</dbReference>
<evidence type="ECO:0000313" key="12">
    <source>
        <dbReference type="Proteomes" id="UP000077857"/>
    </source>
</evidence>
<evidence type="ECO:0000259" key="10">
    <source>
        <dbReference type="PROSITE" id="PS50885"/>
    </source>
</evidence>
<dbReference type="InterPro" id="IPR003594">
    <property type="entry name" value="HATPase_dom"/>
</dbReference>
<gene>
    <name evidence="11" type="ORF">A1507_15125</name>
</gene>
<dbReference type="Proteomes" id="UP000077857">
    <property type="component" value="Unassembled WGS sequence"/>
</dbReference>
<proteinExistence type="predicted"/>
<keyword evidence="8" id="KW-1133">Transmembrane helix</keyword>
<dbReference type="InterPro" id="IPR050736">
    <property type="entry name" value="Sensor_HK_Regulatory"/>
</dbReference>
<dbReference type="InterPro" id="IPR036890">
    <property type="entry name" value="HATPase_C_sf"/>
</dbReference>
<dbReference type="CDD" id="cd00082">
    <property type="entry name" value="HisKA"/>
    <property type="match status" value="1"/>
</dbReference>
<dbReference type="PROSITE" id="PS50109">
    <property type="entry name" value="HIS_KIN"/>
    <property type="match status" value="1"/>
</dbReference>
<evidence type="ECO:0000256" key="3">
    <source>
        <dbReference type="ARBA" id="ARBA00012438"/>
    </source>
</evidence>